<name>A0A8J4T5V1_9TREM</name>
<evidence type="ECO:0000256" key="1">
    <source>
        <dbReference type="SAM" id="Phobius"/>
    </source>
</evidence>
<feature type="transmembrane region" description="Helical" evidence="1">
    <location>
        <begin position="12"/>
        <end position="32"/>
    </location>
</feature>
<feature type="transmembrane region" description="Helical" evidence="1">
    <location>
        <begin position="38"/>
        <end position="60"/>
    </location>
</feature>
<keyword evidence="3" id="KW-1185">Reference proteome</keyword>
<proteinExistence type="predicted"/>
<sequence>MRHQTLFHAKPVCIIRLSASSTVLGLMLPSVTFALPNLFGTFCLPFVLYIALFFSVLYTFQKPSLVTLPILTDKVEKLQHFLAYLRYSRKFSLRGIDIIV</sequence>
<evidence type="ECO:0000313" key="3">
    <source>
        <dbReference type="Proteomes" id="UP000748531"/>
    </source>
</evidence>
<comment type="caution">
    <text evidence="2">The sequence shown here is derived from an EMBL/GenBank/DDBJ whole genome shotgun (WGS) entry which is preliminary data.</text>
</comment>
<keyword evidence="1" id="KW-1133">Transmembrane helix</keyword>
<keyword evidence="1" id="KW-0472">Membrane</keyword>
<dbReference type="AlphaFoldDB" id="A0A8J4T5V1"/>
<gene>
    <name evidence="2" type="ORF">PHET_11948</name>
</gene>
<reference evidence="2" key="1">
    <citation type="submission" date="2019-05" db="EMBL/GenBank/DDBJ databases">
        <title>Annotation for the trematode Paragonimus heterotremus.</title>
        <authorList>
            <person name="Choi Y.-J."/>
        </authorList>
    </citation>
    <scope>NUCLEOTIDE SEQUENCE</scope>
    <source>
        <strain evidence="2">LC</strain>
    </source>
</reference>
<organism evidence="2 3">
    <name type="scientific">Paragonimus heterotremus</name>
    <dbReference type="NCBI Taxonomy" id="100268"/>
    <lineage>
        <taxon>Eukaryota</taxon>
        <taxon>Metazoa</taxon>
        <taxon>Spiralia</taxon>
        <taxon>Lophotrochozoa</taxon>
        <taxon>Platyhelminthes</taxon>
        <taxon>Trematoda</taxon>
        <taxon>Digenea</taxon>
        <taxon>Plagiorchiida</taxon>
        <taxon>Troglotremata</taxon>
        <taxon>Troglotrematidae</taxon>
        <taxon>Paragonimus</taxon>
    </lineage>
</organism>
<keyword evidence="1" id="KW-0812">Transmembrane</keyword>
<protein>
    <submittedName>
        <fullName evidence="2">Uncharacterized protein</fullName>
    </submittedName>
</protein>
<accession>A0A8J4T5V1</accession>
<dbReference type="Proteomes" id="UP000748531">
    <property type="component" value="Unassembled WGS sequence"/>
</dbReference>
<evidence type="ECO:0000313" key="2">
    <source>
        <dbReference type="EMBL" id="KAF5394257.1"/>
    </source>
</evidence>
<dbReference type="EMBL" id="LUCH01019483">
    <property type="protein sequence ID" value="KAF5394257.1"/>
    <property type="molecule type" value="Genomic_DNA"/>
</dbReference>